<sequence length="294" mass="31331">MTAPTARRLAFTLVDVFTSRPLEGNQLAVFTDARGLSGAEMQRLARETNLSETTFVLPGEAAPGATRVRIFTVDEELPFAGHPTLGTAAVLRGASGAAEVVLELGVGRVPVAFEDGPGGAFGEMRQRAPVFGARHDHREVARALGLPDGVLDEALPIETVSTGLAFAIAPVRSLAALERLRPDLARGADYLARTDARFFYFVARETVDPAARLHARMLFYGGEDPATGSAAGCCAAWMVAHGVARPDERVLIEQGLETRRPSRLHVRAGRRAGAVEDVRVGGHTVEVGWGELAF</sequence>
<dbReference type="PANTHER" id="PTHR13774">
    <property type="entry name" value="PHENAZINE BIOSYNTHESIS PROTEIN"/>
    <property type="match status" value="1"/>
</dbReference>
<evidence type="ECO:0000313" key="4">
    <source>
        <dbReference type="Proteomes" id="UP000503640"/>
    </source>
</evidence>
<feature type="active site" evidence="2">
    <location>
        <position position="52"/>
    </location>
</feature>
<organism evidence="3 4">
    <name type="scientific">Anaeromyxobacter diazotrophicus</name>
    <dbReference type="NCBI Taxonomy" id="2590199"/>
    <lineage>
        <taxon>Bacteria</taxon>
        <taxon>Pseudomonadati</taxon>
        <taxon>Myxococcota</taxon>
        <taxon>Myxococcia</taxon>
        <taxon>Myxococcales</taxon>
        <taxon>Cystobacterineae</taxon>
        <taxon>Anaeromyxobacteraceae</taxon>
        <taxon>Anaeromyxobacter</taxon>
    </lineage>
</organism>
<evidence type="ECO:0000256" key="1">
    <source>
        <dbReference type="ARBA" id="ARBA00008270"/>
    </source>
</evidence>
<dbReference type="PANTHER" id="PTHR13774:SF32">
    <property type="entry name" value="ANTISENSE-ENHANCING SEQUENCE 1"/>
    <property type="match status" value="1"/>
</dbReference>
<reference evidence="4" key="1">
    <citation type="journal article" date="2020" name="Appl. Environ. Microbiol.">
        <title>Diazotrophic Anaeromyxobacter Isolates from Soils.</title>
        <authorList>
            <person name="Masuda Y."/>
            <person name="Yamanaka H."/>
            <person name="Xu Z.X."/>
            <person name="Shiratori Y."/>
            <person name="Aono T."/>
            <person name="Amachi S."/>
            <person name="Senoo K."/>
            <person name="Itoh H."/>
        </authorList>
    </citation>
    <scope>NUCLEOTIDE SEQUENCE [LARGE SCALE GENOMIC DNA]</scope>
    <source>
        <strain evidence="4">R267</strain>
    </source>
</reference>
<name>A0A7I9VRD5_9BACT</name>
<gene>
    <name evidence="3" type="ORF">AMYX_37240</name>
</gene>
<dbReference type="EMBL" id="BJTG01000009">
    <property type="protein sequence ID" value="GEJ58983.1"/>
    <property type="molecule type" value="Genomic_DNA"/>
</dbReference>
<dbReference type="PIRSF" id="PIRSF016184">
    <property type="entry name" value="PhzC_PhzF"/>
    <property type="match status" value="1"/>
</dbReference>
<protein>
    <submittedName>
        <fullName evidence="3">Phenazine biosynthesis protein</fullName>
    </submittedName>
</protein>
<dbReference type="RefSeq" id="WP_176068019.1">
    <property type="nucleotide sequence ID" value="NZ_BJTG01000009.1"/>
</dbReference>
<dbReference type="NCBIfam" id="TIGR00654">
    <property type="entry name" value="PhzF_family"/>
    <property type="match status" value="1"/>
</dbReference>
<keyword evidence="4" id="KW-1185">Reference proteome</keyword>
<dbReference type="Pfam" id="PF02567">
    <property type="entry name" value="PhzC-PhzF"/>
    <property type="match status" value="1"/>
</dbReference>
<proteinExistence type="inferred from homology"/>
<evidence type="ECO:0000313" key="3">
    <source>
        <dbReference type="EMBL" id="GEJ58983.1"/>
    </source>
</evidence>
<dbReference type="AlphaFoldDB" id="A0A7I9VRD5"/>
<dbReference type="InterPro" id="IPR003719">
    <property type="entry name" value="Phenazine_PhzF-like"/>
</dbReference>
<dbReference type="Proteomes" id="UP000503640">
    <property type="component" value="Unassembled WGS sequence"/>
</dbReference>
<comment type="similarity">
    <text evidence="1">Belongs to the PhzF family.</text>
</comment>
<dbReference type="SUPFAM" id="SSF54506">
    <property type="entry name" value="Diaminopimelate epimerase-like"/>
    <property type="match status" value="1"/>
</dbReference>
<dbReference type="Gene3D" id="3.10.310.10">
    <property type="entry name" value="Diaminopimelate Epimerase, Chain A, domain 1"/>
    <property type="match status" value="2"/>
</dbReference>
<dbReference type="GO" id="GO:0016853">
    <property type="term" value="F:isomerase activity"/>
    <property type="evidence" value="ECO:0007669"/>
    <property type="project" value="TreeGrafter"/>
</dbReference>
<comment type="caution">
    <text evidence="3">The sequence shown here is derived from an EMBL/GenBank/DDBJ whole genome shotgun (WGS) entry which is preliminary data.</text>
</comment>
<accession>A0A7I9VRD5</accession>
<dbReference type="GO" id="GO:0005737">
    <property type="term" value="C:cytoplasm"/>
    <property type="evidence" value="ECO:0007669"/>
    <property type="project" value="TreeGrafter"/>
</dbReference>
<evidence type="ECO:0000256" key="2">
    <source>
        <dbReference type="PIRSR" id="PIRSR016184-1"/>
    </source>
</evidence>